<dbReference type="EMBL" id="AWXE01000005">
    <property type="protein sequence ID" value="ERL45990.1"/>
    <property type="molecule type" value="Genomic_DNA"/>
</dbReference>
<protein>
    <recommendedName>
        <fullName evidence="1">chorismate mutase</fullName>
        <ecNumber evidence="1">5.4.99.5</ecNumber>
    </recommendedName>
</protein>
<dbReference type="PROSITE" id="PS51168">
    <property type="entry name" value="CHORISMATE_MUT_2"/>
    <property type="match status" value="1"/>
</dbReference>
<dbReference type="OrthoDB" id="7268348at2"/>
<dbReference type="EC" id="5.4.99.5" evidence="1"/>
<dbReference type="RefSeq" id="WP_021777963.1">
    <property type="nucleotide sequence ID" value="NZ_AWXE01000005.1"/>
</dbReference>
<dbReference type="InterPro" id="IPR002701">
    <property type="entry name" value="CM_II_prokaryot"/>
</dbReference>
<accession>U2WQY6</accession>
<dbReference type="SMART" id="SM00830">
    <property type="entry name" value="CM_2"/>
    <property type="match status" value="1"/>
</dbReference>
<dbReference type="GO" id="GO:0046417">
    <property type="term" value="P:chorismate metabolic process"/>
    <property type="evidence" value="ECO:0007669"/>
    <property type="project" value="InterPro"/>
</dbReference>
<dbReference type="eggNOG" id="COG1605">
    <property type="taxonomic scope" value="Bacteria"/>
</dbReference>
<evidence type="ECO:0000259" key="2">
    <source>
        <dbReference type="PROSITE" id="PS51168"/>
    </source>
</evidence>
<evidence type="ECO:0000256" key="1">
    <source>
        <dbReference type="ARBA" id="ARBA00012404"/>
    </source>
</evidence>
<evidence type="ECO:0000313" key="4">
    <source>
        <dbReference type="Proteomes" id="UP000016762"/>
    </source>
</evidence>
<sequence length="255" mass="28092">MTEDTGQKMLSLEDIREQIDKTDKAILELLAQRSRLVSSVAEAKAQSGDSRILRPAREIVQMRRFLTWFKECELDMPVSGFSAIWREIIAASVSQQTPLQVLHLSETLTTARERFGNAAEYKLIDNPNDALGELDANANTIAVLPLENTNWWENLPEGVTVFAALPYLSQARKADIKSLCVGCIAIEPSGEDVTLLSCPIEGFPADSKDAHILTSSDTHHLIMVEGFMNTDRIGEVVGSFGSLEIMDSLLVGEKS</sequence>
<dbReference type="InterPro" id="IPR036263">
    <property type="entry name" value="Chorismate_II_sf"/>
</dbReference>
<feature type="domain" description="Chorismate mutase" evidence="2">
    <location>
        <begin position="6"/>
        <end position="100"/>
    </location>
</feature>
<dbReference type="AlphaFoldDB" id="U2WQY6"/>
<dbReference type="Proteomes" id="UP000016762">
    <property type="component" value="Unassembled WGS sequence"/>
</dbReference>
<dbReference type="Gene3D" id="1.20.59.10">
    <property type="entry name" value="Chorismate mutase"/>
    <property type="match status" value="1"/>
</dbReference>
<dbReference type="InterPro" id="IPR036979">
    <property type="entry name" value="CM_dom_sf"/>
</dbReference>
<proteinExistence type="predicted"/>
<keyword evidence="4" id="KW-1185">Reference proteome</keyword>
<dbReference type="Pfam" id="PF01817">
    <property type="entry name" value="CM_2"/>
    <property type="match status" value="1"/>
</dbReference>
<reference evidence="3 4" key="1">
    <citation type="journal article" date="2014" name="FEMS Microbiol. Ecol.">
        <title>Genomic differentiation among two strains of the PS1 clade isolated from geographically separated marine habitats.</title>
        <authorList>
            <person name="Jimenez-Infante F."/>
            <person name="Ngugi D.K."/>
            <person name="Alam I."/>
            <person name="Rashid M."/>
            <person name="Baalawi W."/>
            <person name="Kamau A.A."/>
            <person name="Bajic V.B."/>
            <person name="Stingl U."/>
        </authorList>
    </citation>
    <scope>NUCLEOTIDE SEQUENCE [LARGE SCALE GENOMIC DNA]</scope>
    <source>
        <strain evidence="3 4">RS24</strain>
    </source>
</reference>
<comment type="caution">
    <text evidence="3">The sequence shown here is derived from an EMBL/GenBank/DDBJ whole genome shotgun (WGS) entry which is preliminary data.</text>
</comment>
<dbReference type="GO" id="GO:0004106">
    <property type="term" value="F:chorismate mutase activity"/>
    <property type="evidence" value="ECO:0007669"/>
    <property type="project" value="UniProtKB-EC"/>
</dbReference>
<name>U2WQY6_9PROT</name>
<gene>
    <name evidence="3" type="ORF">RS24_02056</name>
</gene>
<dbReference type="STRING" id="1397666.RS24_02056"/>
<dbReference type="SUPFAM" id="SSF48600">
    <property type="entry name" value="Chorismate mutase II"/>
    <property type="match status" value="1"/>
</dbReference>
<evidence type="ECO:0000313" key="3">
    <source>
        <dbReference type="EMBL" id="ERL45990.1"/>
    </source>
</evidence>
<organism evidence="3 4">
    <name type="scientific">Candidatus Micropelagius thuwalensis</name>
    <dbReference type="NCBI Taxonomy" id="1397666"/>
    <lineage>
        <taxon>Bacteria</taxon>
        <taxon>Pseudomonadati</taxon>
        <taxon>Pseudomonadota</taxon>
        <taxon>Alphaproteobacteria</taxon>
        <taxon>PS1 clade</taxon>
        <taxon>Candidatus Micropelagius</taxon>
    </lineage>
</organism>